<dbReference type="InterPro" id="IPR036395">
    <property type="entry name" value="Cu_fist_DNA-bd_dom_sf"/>
</dbReference>
<feature type="compositionally biased region" description="Polar residues" evidence="8">
    <location>
        <begin position="189"/>
        <end position="200"/>
    </location>
</feature>
<organism evidence="10 11">
    <name type="scientific">Hohenbuehelia grisea</name>
    <dbReference type="NCBI Taxonomy" id="104357"/>
    <lineage>
        <taxon>Eukaryota</taxon>
        <taxon>Fungi</taxon>
        <taxon>Dikarya</taxon>
        <taxon>Basidiomycota</taxon>
        <taxon>Agaricomycotina</taxon>
        <taxon>Agaricomycetes</taxon>
        <taxon>Agaricomycetidae</taxon>
        <taxon>Agaricales</taxon>
        <taxon>Pleurotineae</taxon>
        <taxon>Pleurotaceae</taxon>
        <taxon>Hohenbuehelia</taxon>
    </lineage>
</organism>
<dbReference type="PRINTS" id="PR00617">
    <property type="entry name" value="COPPERFIST"/>
</dbReference>
<dbReference type="SMART" id="SM01090">
    <property type="entry name" value="Copper-fist"/>
    <property type="match status" value="1"/>
</dbReference>
<evidence type="ECO:0000256" key="4">
    <source>
        <dbReference type="ARBA" id="ARBA00023008"/>
    </source>
</evidence>
<comment type="subcellular location">
    <subcellularLocation>
        <location evidence="1">Nucleus</location>
    </subcellularLocation>
</comment>
<keyword evidence="7" id="KW-0539">Nucleus</keyword>
<evidence type="ECO:0000256" key="2">
    <source>
        <dbReference type="ARBA" id="ARBA00022723"/>
    </source>
</evidence>
<dbReference type="PANTHER" id="PTHR28088">
    <property type="entry name" value="TRANSCRIPTIONAL ACTIVATOR HAA1-RELATED"/>
    <property type="match status" value="1"/>
</dbReference>
<feature type="domain" description="Copper-fist" evidence="9">
    <location>
        <begin position="1"/>
        <end position="40"/>
    </location>
</feature>
<dbReference type="SMART" id="SM00412">
    <property type="entry name" value="Cu_FIST"/>
    <property type="match status" value="1"/>
</dbReference>
<keyword evidence="3" id="KW-0862">Zinc</keyword>
<proteinExistence type="predicted"/>
<comment type="caution">
    <text evidence="10">The sequence shown here is derived from an EMBL/GenBank/DDBJ whole genome shotgun (WGS) entry which is preliminary data.</text>
</comment>
<dbReference type="PROSITE" id="PS50073">
    <property type="entry name" value="COPPER_FIST_2"/>
    <property type="match status" value="1"/>
</dbReference>
<evidence type="ECO:0000256" key="1">
    <source>
        <dbReference type="ARBA" id="ARBA00004123"/>
    </source>
</evidence>
<keyword evidence="5" id="KW-0805">Transcription regulation</keyword>
<dbReference type="SUPFAM" id="SSF57879">
    <property type="entry name" value="Zinc domain conserved in yeast copper-regulated transcription factors"/>
    <property type="match status" value="1"/>
</dbReference>
<dbReference type="PANTHER" id="PTHR28088:SF5">
    <property type="entry name" value="TRANSCRIPTIONAL ACTIVATOR HAA1-RELATED"/>
    <property type="match status" value="1"/>
</dbReference>
<reference evidence="11" key="1">
    <citation type="submission" date="2024-06" db="EMBL/GenBank/DDBJ databases">
        <title>Multi-omics analyses provide insights into the biosynthesis of the anticancer antibiotic pleurotin in Hohenbuehelia grisea.</title>
        <authorList>
            <person name="Weaver J.A."/>
            <person name="Alberti F."/>
        </authorList>
    </citation>
    <scope>NUCLEOTIDE SEQUENCE [LARGE SCALE GENOMIC DNA]</scope>
    <source>
        <strain evidence="11">T-177</strain>
    </source>
</reference>
<evidence type="ECO:0000259" key="9">
    <source>
        <dbReference type="PROSITE" id="PS50073"/>
    </source>
</evidence>
<dbReference type="Pfam" id="PF00649">
    <property type="entry name" value="Copper-fist"/>
    <property type="match status" value="1"/>
</dbReference>
<evidence type="ECO:0000256" key="8">
    <source>
        <dbReference type="SAM" id="MobiDB-lite"/>
    </source>
</evidence>
<sequence length="406" mass="42507">MVFVNNKKYACESCIKGHRSSSCHHTDRPLFEVKKKGRPVSQCEKCRELRQSRRVHSKCVCNKAEDPKIQSQPTTSSSGSKARRFVAIAPALPNGLKDIFQEKQNGSADPPDARQRVDTLLNPCKCKSIRRCKCRNSSAGDDRQAGLETLARAAALCCAGESNQAASPKVGSRPPTPPGNAPKRRKRTTPASFSSVSGDTLSLPPITPFSAIIPPAMPPMSKIDSLAGSGCTCGFTCACPGCEEHQAPGSSGSSTSRRRCADGCGNCVDPSLTALPGLGPPPGSSILDQFYARAASLPEPSTSRRMGGGWTLDPTNVLVYPSSALTTTERSAAFGLVNVPKLECCAGKCGCPNGRCGCGTNCDGCCADHGGELGRSDSPTVARQPSVHLDELPAPVAVRSCCAGKG</sequence>
<dbReference type="InterPro" id="IPR051763">
    <property type="entry name" value="Copper_Homeo_Regul"/>
</dbReference>
<dbReference type="InterPro" id="IPR001083">
    <property type="entry name" value="Cu_fist_DNA-bd_dom"/>
</dbReference>
<feature type="region of interest" description="Disordered" evidence="8">
    <location>
        <begin position="164"/>
        <end position="200"/>
    </location>
</feature>
<keyword evidence="6" id="KW-0804">Transcription</keyword>
<keyword evidence="11" id="KW-1185">Reference proteome</keyword>
<evidence type="ECO:0000313" key="10">
    <source>
        <dbReference type="EMBL" id="KAL0952478.1"/>
    </source>
</evidence>
<name>A0ABR3JAK7_9AGAR</name>
<evidence type="ECO:0000256" key="5">
    <source>
        <dbReference type="ARBA" id="ARBA00023015"/>
    </source>
</evidence>
<protein>
    <recommendedName>
        <fullName evidence="9">Copper-fist domain-containing protein</fullName>
    </recommendedName>
</protein>
<dbReference type="Gene3D" id="3.90.430.10">
    <property type="entry name" value="Copper fist DNA-binding domain"/>
    <property type="match status" value="1"/>
</dbReference>
<dbReference type="EMBL" id="JASNQZ010000010">
    <property type="protein sequence ID" value="KAL0952478.1"/>
    <property type="molecule type" value="Genomic_DNA"/>
</dbReference>
<keyword evidence="2" id="KW-0479">Metal-binding</keyword>
<dbReference type="PROSITE" id="PS01119">
    <property type="entry name" value="COPPER_FIST_1"/>
    <property type="match status" value="1"/>
</dbReference>
<accession>A0ABR3JAK7</accession>
<gene>
    <name evidence="10" type="ORF">HGRIS_006743</name>
</gene>
<evidence type="ECO:0000256" key="6">
    <source>
        <dbReference type="ARBA" id="ARBA00023163"/>
    </source>
</evidence>
<evidence type="ECO:0000256" key="3">
    <source>
        <dbReference type="ARBA" id="ARBA00022833"/>
    </source>
</evidence>
<dbReference type="Proteomes" id="UP001556367">
    <property type="component" value="Unassembled WGS sequence"/>
</dbReference>
<evidence type="ECO:0000313" key="11">
    <source>
        <dbReference type="Proteomes" id="UP001556367"/>
    </source>
</evidence>
<keyword evidence="4" id="KW-0186">Copper</keyword>
<evidence type="ECO:0000256" key="7">
    <source>
        <dbReference type="ARBA" id="ARBA00023242"/>
    </source>
</evidence>